<comment type="caution">
    <text evidence="1">The sequence shown here is derived from an EMBL/GenBank/DDBJ whole genome shotgun (WGS) entry which is preliminary data.</text>
</comment>
<dbReference type="Proteomes" id="UP001612915">
    <property type="component" value="Unassembled WGS sequence"/>
</dbReference>
<dbReference type="SUPFAM" id="SSF52540">
    <property type="entry name" value="P-loop containing nucleoside triphosphate hydrolases"/>
    <property type="match status" value="1"/>
</dbReference>
<keyword evidence="2" id="KW-1185">Reference proteome</keyword>
<dbReference type="InterPro" id="IPR027417">
    <property type="entry name" value="P-loop_NTPase"/>
</dbReference>
<evidence type="ECO:0000313" key="2">
    <source>
        <dbReference type="Proteomes" id="UP001612915"/>
    </source>
</evidence>
<protein>
    <submittedName>
        <fullName evidence="1">CpaE family protein</fullName>
    </submittedName>
</protein>
<sequence>MSLPVLTAITGQREAPLVAALGGPGTKVRVVRRCADLADVLSAAAAGLGEAAVLSGDLGHLDREAVGRLQHCGVAVVALAGDGQEAAERLHRLGVDAVLSADAPADRLARTVEAAVREVVARRDAQGARTGAGGLLIGDPADALPLRPAPGEAHGGVPGGVRAAVPAGAESGAGQERGQVIAVWGPVGAPGRTTVAVTLAAHLAARAPTLLVDADTHGASIAQTLGLLDESAGVAAAARAANHGALSTAKLAELAPLAVPGLRVLTGLPQSRRWPELRPGALDEVWERGRELARWVVIDAGFGLETDEELMFDVAAPRRHGATLSALGTADFVVAVGAGEPVGIQRLLAGLPELAEAVPPGVGVQVVMTRVREAAVGRPGAALVSGALDRYAGVRDALLLPDERELYDAAMLAGRSIVEHAPEAASSRRLEELAVRYCELAGVPGALPEPRRDRWGRGGRR</sequence>
<proteinExistence type="predicted"/>
<reference evidence="1 2" key="1">
    <citation type="submission" date="2024-10" db="EMBL/GenBank/DDBJ databases">
        <title>The Natural Products Discovery Center: Release of the First 8490 Sequenced Strains for Exploring Actinobacteria Biosynthetic Diversity.</title>
        <authorList>
            <person name="Kalkreuter E."/>
            <person name="Kautsar S.A."/>
            <person name="Yang D."/>
            <person name="Bader C.D."/>
            <person name="Teijaro C.N."/>
            <person name="Fluegel L."/>
            <person name="Davis C.M."/>
            <person name="Simpson J.R."/>
            <person name="Lauterbach L."/>
            <person name="Steele A.D."/>
            <person name="Gui C."/>
            <person name="Meng S."/>
            <person name="Li G."/>
            <person name="Viehrig K."/>
            <person name="Ye F."/>
            <person name="Su P."/>
            <person name="Kiefer A.F."/>
            <person name="Nichols A."/>
            <person name="Cepeda A.J."/>
            <person name="Yan W."/>
            <person name="Fan B."/>
            <person name="Jiang Y."/>
            <person name="Adhikari A."/>
            <person name="Zheng C.-J."/>
            <person name="Schuster L."/>
            <person name="Cowan T.M."/>
            <person name="Smanski M.J."/>
            <person name="Chevrette M.G."/>
            <person name="De Carvalho L.P.S."/>
            <person name="Shen B."/>
        </authorList>
    </citation>
    <scope>NUCLEOTIDE SEQUENCE [LARGE SCALE GENOMIC DNA]</scope>
    <source>
        <strain evidence="1 2">NPDC049639</strain>
    </source>
</reference>
<name>A0ABW8AKZ6_9ACTN</name>
<dbReference type="Gene3D" id="3.40.50.300">
    <property type="entry name" value="P-loop containing nucleotide triphosphate hydrolases"/>
    <property type="match status" value="1"/>
</dbReference>
<dbReference type="RefSeq" id="WP_398276880.1">
    <property type="nucleotide sequence ID" value="NZ_JBITLV010000002.1"/>
</dbReference>
<dbReference type="EMBL" id="JBITLV010000002">
    <property type="protein sequence ID" value="MFI7586673.1"/>
    <property type="molecule type" value="Genomic_DNA"/>
</dbReference>
<gene>
    <name evidence="1" type="ORF">ACIB24_06310</name>
</gene>
<evidence type="ECO:0000313" key="1">
    <source>
        <dbReference type="EMBL" id="MFI7586673.1"/>
    </source>
</evidence>
<accession>A0ABW8AKZ6</accession>
<organism evidence="1 2">
    <name type="scientific">Spongisporangium articulatum</name>
    <dbReference type="NCBI Taxonomy" id="3362603"/>
    <lineage>
        <taxon>Bacteria</taxon>
        <taxon>Bacillati</taxon>
        <taxon>Actinomycetota</taxon>
        <taxon>Actinomycetes</taxon>
        <taxon>Kineosporiales</taxon>
        <taxon>Kineosporiaceae</taxon>
        <taxon>Spongisporangium</taxon>
    </lineage>
</organism>